<keyword evidence="7" id="KW-0804">Transcription</keyword>
<evidence type="ECO:0000256" key="3">
    <source>
        <dbReference type="ARBA" id="ARBA00018504"/>
    </source>
</evidence>
<reference evidence="9 10" key="1">
    <citation type="journal article" date="2001" name="Nature">
        <title>Genome sequence and gene compaction of the eukaryote parasite Encephalitozoon cuniculi.</title>
        <authorList>
            <person name="Katinka M.D."/>
            <person name="Duprat S."/>
            <person name="Cornillot E."/>
            <person name="Metenier G."/>
            <person name="Thomarat F."/>
            <person name="Prensier G."/>
            <person name="Barbe V."/>
            <person name="Peyretaillade E."/>
            <person name="Brottier P."/>
            <person name="Wincker P."/>
            <person name="Delbac F."/>
            <person name="El Alaoui H."/>
            <person name="Peyret P."/>
            <person name="Saurin W."/>
            <person name="Gouy M."/>
            <person name="Weissenbach J."/>
            <person name="Vivares C.P."/>
        </authorList>
    </citation>
    <scope>NUCLEOTIDE SEQUENCE [LARGE SCALE GENOMIC DNA]</scope>
    <source>
        <strain evidence="9 10">GB-M1</strain>
    </source>
</reference>
<dbReference type="InParanoid" id="I7L4K0"/>
<protein>
    <recommendedName>
        <fullName evidence="3">Chromatin modification-related protein EAF6</fullName>
    </recommendedName>
</protein>
<dbReference type="Proteomes" id="UP000000819">
    <property type="component" value="Chromosome XI"/>
</dbReference>
<evidence type="ECO:0000256" key="7">
    <source>
        <dbReference type="ARBA" id="ARBA00023163"/>
    </source>
</evidence>
<dbReference type="VEuPathDB" id="MicrosporidiaDB:ECU11_0585"/>
<proteinExistence type="inferred from homology"/>
<evidence type="ECO:0000256" key="5">
    <source>
        <dbReference type="ARBA" id="ARBA00023015"/>
    </source>
</evidence>
<sequence>MKTEDAGQGTGKKFKTLLAKRKKLSRQIKAIEKDMFRHETVYLEMTQGSPLTRNVDYYVSNRTEKKKHSVDDKMRMFSRGFPRTDQ</sequence>
<evidence type="ECO:0000256" key="1">
    <source>
        <dbReference type="ARBA" id="ARBA00004123"/>
    </source>
</evidence>
<dbReference type="AlphaFoldDB" id="I7L4K0"/>
<accession>I7L4K0</accession>
<dbReference type="EMBL" id="AL590450">
    <property type="protein sequence ID" value="CCI73995.1"/>
    <property type="molecule type" value="Genomic_DNA"/>
</dbReference>
<reference evidence="9 10" key="2">
    <citation type="journal article" date="2009" name="BMC Genomics">
        <title>Identification of transcriptional signals in Encephalitozoon cuniculi widespread among Microsporidia phylum: support for accurate structural genome annotation.</title>
        <authorList>
            <person name="Peyretaillade E."/>
            <person name="Goncalves O."/>
            <person name="Terrat S."/>
            <person name="Dugat-Bony E."/>
            <person name="Wincker P."/>
            <person name="Cornman R.S."/>
            <person name="Evans J.D."/>
            <person name="Delbac F."/>
            <person name="Peyret P."/>
        </authorList>
    </citation>
    <scope>NUCLEOTIDE SEQUENCE [LARGE SCALE GENOMIC DNA]</scope>
    <source>
        <strain evidence="9 10">GB-M1</strain>
    </source>
</reference>
<keyword evidence="8" id="KW-0539">Nucleus</keyword>
<dbReference type="OrthoDB" id="440324at2759"/>
<comment type="subcellular location">
    <subcellularLocation>
        <location evidence="1">Nucleus</location>
    </subcellularLocation>
</comment>
<name>I7L4K0_ENCCU</name>
<keyword evidence="6" id="KW-0175">Coiled coil</keyword>
<dbReference type="GeneID" id="77136435"/>
<comment type="similarity">
    <text evidence="2">Belongs to the EAF6 family.</text>
</comment>
<evidence type="ECO:0000256" key="4">
    <source>
        <dbReference type="ARBA" id="ARBA00022853"/>
    </source>
</evidence>
<dbReference type="GO" id="GO:0000123">
    <property type="term" value="C:histone acetyltransferase complex"/>
    <property type="evidence" value="ECO:0007669"/>
    <property type="project" value="InterPro"/>
</dbReference>
<evidence type="ECO:0000313" key="9">
    <source>
        <dbReference type="EMBL" id="CCI73995.1"/>
    </source>
</evidence>
<keyword evidence="10" id="KW-1185">Reference proteome</keyword>
<keyword evidence="4" id="KW-0156">Chromatin regulator</keyword>
<keyword evidence="5" id="KW-0805">Transcription regulation</keyword>
<evidence type="ECO:0000256" key="8">
    <source>
        <dbReference type="ARBA" id="ARBA00023242"/>
    </source>
</evidence>
<evidence type="ECO:0000256" key="6">
    <source>
        <dbReference type="ARBA" id="ARBA00023054"/>
    </source>
</evidence>
<dbReference type="RefSeq" id="NP_001402551.1">
    <property type="nucleotide sequence ID" value="NM_001415282.1"/>
</dbReference>
<gene>
    <name evidence="9" type="ordered locus">ECU11_0585</name>
</gene>
<evidence type="ECO:0000256" key="2">
    <source>
        <dbReference type="ARBA" id="ARBA00010916"/>
    </source>
</evidence>
<dbReference type="Pfam" id="PF09340">
    <property type="entry name" value="NuA4"/>
    <property type="match status" value="1"/>
</dbReference>
<dbReference type="InterPro" id="IPR015418">
    <property type="entry name" value="Eaf6"/>
</dbReference>
<evidence type="ECO:0000313" key="10">
    <source>
        <dbReference type="Proteomes" id="UP000000819"/>
    </source>
</evidence>
<dbReference type="GO" id="GO:0006325">
    <property type="term" value="P:chromatin organization"/>
    <property type="evidence" value="ECO:0007669"/>
    <property type="project" value="UniProtKB-KW"/>
</dbReference>
<organism evidence="9 10">
    <name type="scientific">Encephalitozoon cuniculi (strain GB-M1)</name>
    <name type="common">Microsporidian parasite</name>
    <dbReference type="NCBI Taxonomy" id="284813"/>
    <lineage>
        <taxon>Eukaryota</taxon>
        <taxon>Fungi</taxon>
        <taxon>Fungi incertae sedis</taxon>
        <taxon>Microsporidia</taxon>
        <taxon>Unikaryonidae</taxon>
        <taxon>Encephalitozoon</taxon>
    </lineage>
</organism>
<dbReference type="GO" id="GO:0005634">
    <property type="term" value="C:nucleus"/>
    <property type="evidence" value="ECO:0007669"/>
    <property type="project" value="UniProtKB-SubCell"/>
</dbReference>
<dbReference type="KEGG" id="ecu:ECU11_0585"/>
<dbReference type="HOGENOM" id="CLU_184681_0_0_1"/>